<evidence type="ECO:0000313" key="3">
    <source>
        <dbReference type="EMBL" id="KAK3207808.1"/>
    </source>
</evidence>
<feature type="signal peptide" evidence="2">
    <location>
        <begin position="1"/>
        <end position="19"/>
    </location>
</feature>
<dbReference type="AlphaFoldDB" id="A0AAN6LW01"/>
<keyword evidence="2" id="KW-0732">Signal</keyword>
<dbReference type="Proteomes" id="UP001280581">
    <property type="component" value="Unassembled WGS sequence"/>
</dbReference>
<sequence length="103" mass="10614">MKTSVAFTLLFTTLALAIAAPAAHPEAVSAPFSDAPSLAPEIDARAAGLILKSRGDKKHKIKGGHGSGNEQEEQNNTDSSATSMTSNRVLQLGALGLGVMLWG</sequence>
<proteinExistence type="predicted"/>
<organism evidence="3 4">
    <name type="scientific">Pseudopithomyces chartarum</name>
    <dbReference type="NCBI Taxonomy" id="1892770"/>
    <lineage>
        <taxon>Eukaryota</taxon>
        <taxon>Fungi</taxon>
        <taxon>Dikarya</taxon>
        <taxon>Ascomycota</taxon>
        <taxon>Pezizomycotina</taxon>
        <taxon>Dothideomycetes</taxon>
        <taxon>Pleosporomycetidae</taxon>
        <taxon>Pleosporales</taxon>
        <taxon>Massarineae</taxon>
        <taxon>Didymosphaeriaceae</taxon>
        <taxon>Pseudopithomyces</taxon>
    </lineage>
</organism>
<reference evidence="3 4" key="1">
    <citation type="submission" date="2021-02" db="EMBL/GenBank/DDBJ databases">
        <title>Genome assembly of Pseudopithomyces chartarum.</title>
        <authorList>
            <person name="Jauregui R."/>
            <person name="Singh J."/>
            <person name="Voisey C."/>
        </authorList>
    </citation>
    <scope>NUCLEOTIDE SEQUENCE [LARGE SCALE GENOMIC DNA]</scope>
    <source>
        <strain evidence="3 4">AGR01</strain>
    </source>
</reference>
<keyword evidence="4" id="KW-1185">Reference proteome</keyword>
<comment type="caution">
    <text evidence="3">The sequence shown here is derived from an EMBL/GenBank/DDBJ whole genome shotgun (WGS) entry which is preliminary data.</text>
</comment>
<feature type="region of interest" description="Disordered" evidence="1">
    <location>
        <begin position="53"/>
        <end position="85"/>
    </location>
</feature>
<feature type="compositionally biased region" description="Polar residues" evidence="1">
    <location>
        <begin position="76"/>
        <end position="85"/>
    </location>
</feature>
<feature type="chain" id="PRO_5042863866" evidence="2">
    <location>
        <begin position="20"/>
        <end position="103"/>
    </location>
</feature>
<name>A0AAN6LW01_9PLEO</name>
<evidence type="ECO:0000256" key="2">
    <source>
        <dbReference type="SAM" id="SignalP"/>
    </source>
</evidence>
<gene>
    <name evidence="3" type="ORF">GRF29_96g486468</name>
</gene>
<accession>A0AAN6LW01</accession>
<evidence type="ECO:0000313" key="4">
    <source>
        <dbReference type="Proteomes" id="UP001280581"/>
    </source>
</evidence>
<dbReference type="EMBL" id="WVTA01000008">
    <property type="protein sequence ID" value="KAK3207808.1"/>
    <property type="molecule type" value="Genomic_DNA"/>
</dbReference>
<evidence type="ECO:0000256" key="1">
    <source>
        <dbReference type="SAM" id="MobiDB-lite"/>
    </source>
</evidence>
<protein>
    <submittedName>
        <fullName evidence="3">Uncharacterized protein</fullName>
    </submittedName>
</protein>